<evidence type="ECO:0000256" key="4">
    <source>
        <dbReference type="ARBA" id="ARBA00022801"/>
    </source>
</evidence>
<keyword evidence="3" id="KW-0479">Metal-binding</keyword>
<evidence type="ECO:0000256" key="3">
    <source>
        <dbReference type="ARBA" id="ARBA00022723"/>
    </source>
</evidence>
<feature type="domain" description="Nudix hydrolase" evidence="7">
    <location>
        <begin position="38"/>
        <end position="170"/>
    </location>
</feature>
<dbReference type="PROSITE" id="PS51462">
    <property type="entry name" value="NUDIX"/>
    <property type="match status" value="1"/>
</dbReference>
<dbReference type="Proteomes" id="UP000192920">
    <property type="component" value="Unassembled WGS sequence"/>
</dbReference>
<keyword evidence="6" id="KW-0464">Manganese</keyword>
<dbReference type="NCBIfam" id="NF007980">
    <property type="entry name" value="PRK10707.1"/>
    <property type="match status" value="1"/>
</dbReference>
<dbReference type="CDD" id="cd03426">
    <property type="entry name" value="NUDIX_CoAse_Nudt7"/>
    <property type="match status" value="1"/>
</dbReference>
<comment type="cofactor">
    <cofactor evidence="2">
        <name>Mg(2+)</name>
        <dbReference type="ChEBI" id="CHEBI:18420"/>
    </cofactor>
</comment>
<dbReference type="GO" id="GO:0010945">
    <property type="term" value="F:coenzyme A diphosphatase activity"/>
    <property type="evidence" value="ECO:0007669"/>
    <property type="project" value="InterPro"/>
</dbReference>
<evidence type="ECO:0000259" key="7">
    <source>
        <dbReference type="PROSITE" id="PS51462"/>
    </source>
</evidence>
<dbReference type="GO" id="GO:0046872">
    <property type="term" value="F:metal ion binding"/>
    <property type="evidence" value="ECO:0007669"/>
    <property type="project" value="UniProtKB-KW"/>
</dbReference>
<dbReference type="STRING" id="1123014.SAMN02745746_01182"/>
<sequence>MFPSDVEDARQWIRSRLAGDWETIVGGDLPQRPATGAERPAAVLVPLVWHAEAPAVLLTRRNDMLSTHAGQVSFPGGKIDPHDPSAVHAALREAREEVGLAEAGVEVLGILPDYITITCFRVTPVVGLLVPPLALAPEPSEVAEVFEVPLKLVLDPRQYERHSYVRDGMAGVYLSLTYGPHRVWGATAAMLRQLSAILNPDAAAL</sequence>
<keyword evidence="5" id="KW-0460">Magnesium</keyword>
<dbReference type="PANTHER" id="PTHR12992">
    <property type="entry name" value="NUDIX HYDROLASE"/>
    <property type="match status" value="1"/>
</dbReference>
<evidence type="ECO:0000313" key="8">
    <source>
        <dbReference type="EMBL" id="SMF08260.1"/>
    </source>
</evidence>
<gene>
    <name evidence="8" type="ORF">SAMN02745746_01182</name>
</gene>
<evidence type="ECO:0000256" key="1">
    <source>
        <dbReference type="ARBA" id="ARBA00001936"/>
    </source>
</evidence>
<proteinExistence type="predicted"/>
<organism evidence="8 9">
    <name type="scientific">Pseudogulbenkiania subflava DSM 22618</name>
    <dbReference type="NCBI Taxonomy" id="1123014"/>
    <lineage>
        <taxon>Bacteria</taxon>
        <taxon>Pseudomonadati</taxon>
        <taxon>Pseudomonadota</taxon>
        <taxon>Betaproteobacteria</taxon>
        <taxon>Neisseriales</taxon>
        <taxon>Chromobacteriaceae</taxon>
        <taxon>Pseudogulbenkiania</taxon>
    </lineage>
</organism>
<dbReference type="RefSeq" id="WP_085275538.1">
    <property type="nucleotide sequence ID" value="NZ_FXAG01000004.1"/>
</dbReference>
<evidence type="ECO:0000313" key="9">
    <source>
        <dbReference type="Proteomes" id="UP000192920"/>
    </source>
</evidence>
<comment type="cofactor">
    <cofactor evidence="1">
        <name>Mn(2+)</name>
        <dbReference type="ChEBI" id="CHEBI:29035"/>
    </cofactor>
</comment>
<dbReference type="Pfam" id="PF00293">
    <property type="entry name" value="NUDIX"/>
    <property type="match status" value="1"/>
</dbReference>
<keyword evidence="9" id="KW-1185">Reference proteome</keyword>
<dbReference type="PANTHER" id="PTHR12992:SF11">
    <property type="entry name" value="MITOCHONDRIAL COENZYME A DIPHOSPHATASE NUDT8"/>
    <property type="match status" value="1"/>
</dbReference>
<dbReference type="Gene3D" id="3.90.79.10">
    <property type="entry name" value="Nucleoside Triphosphate Pyrophosphohydrolase"/>
    <property type="match status" value="1"/>
</dbReference>
<evidence type="ECO:0000256" key="6">
    <source>
        <dbReference type="ARBA" id="ARBA00023211"/>
    </source>
</evidence>
<keyword evidence="4" id="KW-0378">Hydrolase</keyword>
<evidence type="ECO:0000256" key="2">
    <source>
        <dbReference type="ARBA" id="ARBA00001946"/>
    </source>
</evidence>
<dbReference type="InterPro" id="IPR000086">
    <property type="entry name" value="NUDIX_hydrolase_dom"/>
</dbReference>
<protein>
    <submittedName>
        <fullName evidence="8">NUDIX domain-containing protein</fullName>
    </submittedName>
</protein>
<dbReference type="EMBL" id="FXAG01000004">
    <property type="protein sequence ID" value="SMF08260.1"/>
    <property type="molecule type" value="Genomic_DNA"/>
</dbReference>
<dbReference type="InterPro" id="IPR015797">
    <property type="entry name" value="NUDIX_hydrolase-like_dom_sf"/>
</dbReference>
<reference evidence="9" key="1">
    <citation type="submission" date="2017-04" db="EMBL/GenBank/DDBJ databases">
        <authorList>
            <person name="Varghese N."/>
            <person name="Submissions S."/>
        </authorList>
    </citation>
    <scope>NUCLEOTIDE SEQUENCE [LARGE SCALE GENOMIC DNA]</scope>
    <source>
        <strain evidence="9">DSM 22618</strain>
    </source>
</reference>
<dbReference type="SUPFAM" id="SSF55811">
    <property type="entry name" value="Nudix"/>
    <property type="match status" value="1"/>
</dbReference>
<dbReference type="AlphaFoldDB" id="A0A1Y6BG73"/>
<name>A0A1Y6BG73_9NEIS</name>
<accession>A0A1Y6BG73</accession>
<dbReference type="InterPro" id="IPR045121">
    <property type="entry name" value="CoAse"/>
</dbReference>
<evidence type="ECO:0000256" key="5">
    <source>
        <dbReference type="ARBA" id="ARBA00022842"/>
    </source>
</evidence>